<accession>A0AAW0D842</accession>
<reference evidence="11 12" key="1">
    <citation type="submission" date="2024-01" db="EMBL/GenBank/DDBJ databases">
        <title>A draft genome for a cacao thread blight-causing isolate of Paramarasmius palmivorus.</title>
        <authorList>
            <person name="Baruah I.K."/>
            <person name="Bukari Y."/>
            <person name="Amoako-Attah I."/>
            <person name="Meinhardt L.W."/>
            <person name="Bailey B.A."/>
            <person name="Cohen S.P."/>
        </authorList>
    </citation>
    <scope>NUCLEOTIDE SEQUENCE [LARGE SCALE GENOMIC DNA]</scope>
    <source>
        <strain evidence="11 12">GH-12</strain>
    </source>
</reference>
<name>A0AAW0D842_9AGAR</name>
<dbReference type="InterPro" id="IPR008979">
    <property type="entry name" value="Galactose-bd-like_sf"/>
</dbReference>
<evidence type="ECO:0000256" key="2">
    <source>
        <dbReference type="ARBA" id="ARBA00009809"/>
    </source>
</evidence>
<keyword evidence="9" id="KW-1133">Transmembrane helix</keyword>
<dbReference type="InterPro" id="IPR031330">
    <property type="entry name" value="Gly_Hdrlase_35_cat"/>
</dbReference>
<dbReference type="InterPro" id="IPR037110">
    <property type="entry name" value="Betagal_dom2_sf"/>
</dbReference>
<dbReference type="SUPFAM" id="SSF49785">
    <property type="entry name" value="Galactose-binding domain-like"/>
    <property type="match status" value="2"/>
</dbReference>
<dbReference type="SUPFAM" id="SSF51445">
    <property type="entry name" value="(Trans)glycosidases"/>
    <property type="match status" value="1"/>
</dbReference>
<sequence>MPQQYRLERTGMKFWVLMIAVSIAILSPWSVALSTASSIHASPEGDMLARTNTPVVANVSAGRNLAASFTDQVQFDNYSLIIKGQRVFLHSGEFHTFRLPVPSLWPDILQKFKAAGLNSVSVYIHMGLVNPSRGVIDFDEWRALQPLYDAARDAGLWVVLRPAFFCWQYINAELSAGGLPHWITTEIAGNLRTNDSDWRASWQDYIVGIIENTLDNQITSGGPVIAVQVDNEHHQNIGAEYFVELETIYRDSGIVVPLTHNDVGMDRNFVNGTGAVDLYGLDSYPEGFDCSHPDAWRPVMTNYHQYHLEVNPAQPYYFPEFQGGAYDSWGQDAPGYEMCRKLTGPDSQSVFNLQLWASNAKLINFYMTYGGTSWGGMPWHNVSPVEVYTSYDFGSAIAESRTLTSKFSELKVQSMFLRSSPEFYKTDWVGDSSTDLTEGAVVSINNTAVAFVTLLRNPDSGAGFWIVRQNDSTSTETSAFRLNVTTANGSSLQIPESTSITLSGRRSKVVVTDYKFGDNSRALYSTAQVFFAGVIDGRDTLLIYGDSREEHVAAIKFTGTPNPIMELPPNVVLSGSDMPNNETIMSFLEGAQGLITVYDSDTQLVLYADSETVNTLWSPLIATTTTDVNPFANFWSFGTNQSILVGGPYLVRSASISDGQLDLRGDLNISKGAGDVTLSVVAKSLGSILWNGQPLATSPSNSSSVLTAAIPHAEAAGITIPELGEWKFADSLPEIGNGFDDSSWVVANHTTTNAPSMLYGDGRVLYPCDYGLGHFNGTVDTKSVNLSINGGQAFAATLLDQQWIIWVSMRQKARTFNFPSKLELASLPLPVNSNSMKTPRGVRGFKLNDGNITTWKVQGKIGGYTNYPDKTRGVLNEGGTFGERQGWHLPGFDTSAWDARNLSEGLPDGLVGVGFFVTTFDLDIPPSNDVMLSFNFEEEFGQPYRAYLFVNGWMMGKRIGNIGSFSPQAKFPVHQGILDYNGRNTIAVALWAELPNVTVAPELRLSLDSVFTRGAGAVTANNPTWSADGRD</sequence>
<comment type="similarity">
    <text evidence="2 8">Belongs to the glycosyl hydrolase 35 family.</text>
</comment>
<keyword evidence="7" id="KW-0326">Glycosidase</keyword>
<evidence type="ECO:0000313" key="12">
    <source>
        <dbReference type="Proteomes" id="UP001383192"/>
    </source>
</evidence>
<evidence type="ECO:0000256" key="8">
    <source>
        <dbReference type="RuleBase" id="RU003679"/>
    </source>
</evidence>
<keyword evidence="6" id="KW-0325">Glycoprotein</keyword>
<dbReference type="Pfam" id="PF13363">
    <property type="entry name" value="BetaGal_dom3"/>
    <property type="match status" value="1"/>
</dbReference>
<keyword evidence="5" id="KW-0378">Hydrolase</keyword>
<evidence type="ECO:0000256" key="1">
    <source>
        <dbReference type="ARBA" id="ARBA00001412"/>
    </source>
</evidence>
<dbReference type="Gene3D" id="2.60.120.260">
    <property type="entry name" value="Galactose-binding domain-like"/>
    <property type="match status" value="2"/>
</dbReference>
<dbReference type="PANTHER" id="PTHR23421">
    <property type="entry name" value="BETA-GALACTOSIDASE RELATED"/>
    <property type="match status" value="1"/>
</dbReference>
<keyword evidence="12" id="KW-1185">Reference proteome</keyword>
<protein>
    <recommendedName>
        <fullName evidence="3">beta-galactosidase</fullName>
        <ecNumber evidence="3">3.2.1.23</ecNumber>
    </recommendedName>
</protein>
<organism evidence="11 12">
    <name type="scientific">Paramarasmius palmivorus</name>
    <dbReference type="NCBI Taxonomy" id="297713"/>
    <lineage>
        <taxon>Eukaryota</taxon>
        <taxon>Fungi</taxon>
        <taxon>Dikarya</taxon>
        <taxon>Basidiomycota</taxon>
        <taxon>Agaricomycotina</taxon>
        <taxon>Agaricomycetes</taxon>
        <taxon>Agaricomycetidae</taxon>
        <taxon>Agaricales</taxon>
        <taxon>Marasmiineae</taxon>
        <taxon>Marasmiaceae</taxon>
        <taxon>Paramarasmius</taxon>
    </lineage>
</organism>
<evidence type="ECO:0000256" key="6">
    <source>
        <dbReference type="ARBA" id="ARBA00023180"/>
    </source>
</evidence>
<dbReference type="Pfam" id="PF01301">
    <property type="entry name" value="Glyco_hydro_35"/>
    <property type="match status" value="1"/>
</dbReference>
<dbReference type="Proteomes" id="UP001383192">
    <property type="component" value="Unassembled WGS sequence"/>
</dbReference>
<dbReference type="AlphaFoldDB" id="A0AAW0D842"/>
<gene>
    <name evidence="11" type="ORF">VNI00_006718</name>
</gene>
<keyword evidence="9" id="KW-0812">Transmembrane</keyword>
<dbReference type="Pfam" id="PF10435">
    <property type="entry name" value="BetaGal_dom2"/>
    <property type="match status" value="1"/>
</dbReference>
<dbReference type="SUPFAM" id="SSF117100">
    <property type="entry name" value="Beta-galactosidase LacA, domain 3"/>
    <property type="match status" value="1"/>
</dbReference>
<feature type="transmembrane region" description="Helical" evidence="9">
    <location>
        <begin position="12"/>
        <end position="31"/>
    </location>
</feature>
<dbReference type="InterPro" id="IPR017853">
    <property type="entry name" value="GH"/>
</dbReference>
<dbReference type="InterPro" id="IPR025972">
    <property type="entry name" value="BetaGal_dom3"/>
</dbReference>
<evidence type="ECO:0000259" key="10">
    <source>
        <dbReference type="SMART" id="SM01029"/>
    </source>
</evidence>
<dbReference type="GO" id="GO:0005975">
    <property type="term" value="P:carbohydrate metabolic process"/>
    <property type="evidence" value="ECO:0007669"/>
    <property type="project" value="InterPro"/>
</dbReference>
<evidence type="ECO:0000256" key="3">
    <source>
        <dbReference type="ARBA" id="ARBA00012756"/>
    </source>
</evidence>
<evidence type="ECO:0000256" key="5">
    <source>
        <dbReference type="ARBA" id="ARBA00022801"/>
    </source>
</evidence>
<evidence type="ECO:0000256" key="4">
    <source>
        <dbReference type="ARBA" id="ARBA00022729"/>
    </source>
</evidence>
<dbReference type="Gene3D" id="2.60.390.10">
    <property type="entry name" value="Beta-galactosidase, domain 3"/>
    <property type="match status" value="1"/>
</dbReference>
<dbReference type="InterPro" id="IPR025300">
    <property type="entry name" value="BetaGal_jelly_roll_dom"/>
</dbReference>
<dbReference type="SMART" id="SM01029">
    <property type="entry name" value="BetaGal_dom2"/>
    <property type="match status" value="1"/>
</dbReference>
<dbReference type="EMBL" id="JAYKXP010000020">
    <property type="protein sequence ID" value="KAK7047487.1"/>
    <property type="molecule type" value="Genomic_DNA"/>
</dbReference>
<dbReference type="Gene3D" id="2.102.20.10">
    <property type="entry name" value="Beta-galactosidase, domain 2"/>
    <property type="match status" value="1"/>
</dbReference>
<evidence type="ECO:0000256" key="7">
    <source>
        <dbReference type="ARBA" id="ARBA00023295"/>
    </source>
</evidence>
<evidence type="ECO:0000313" key="11">
    <source>
        <dbReference type="EMBL" id="KAK7047487.1"/>
    </source>
</evidence>
<feature type="domain" description="Beta-galactosidase" evidence="10">
    <location>
        <begin position="432"/>
        <end position="594"/>
    </location>
</feature>
<dbReference type="EC" id="3.2.1.23" evidence="3"/>
<evidence type="ECO:0000256" key="9">
    <source>
        <dbReference type="SAM" id="Phobius"/>
    </source>
</evidence>
<dbReference type="InterPro" id="IPR036833">
    <property type="entry name" value="BetaGal_dom3_sf"/>
</dbReference>
<dbReference type="PRINTS" id="PR00742">
    <property type="entry name" value="GLHYDRLASE35"/>
</dbReference>
<comment type="caution">
    <text evidence="11">The sequence shown here is derived from an EMBL/GenBank/DDBJ whole genome shotgun (WGS) entry which is preliminary data.</text>
</comment>
<comment type="catalytic activity">
    <reaction evidence="1">
        <text>Hydrolysis of terminal non-reducing beta-D-galactose residues in beta-D-galactosides.</text>
        <dbReference type="EC" id="3.2.1.23"/>
    </reaction>
</comment>
<dbReference type="Gene3D" id="3.20.20.80">
    <property type="entry name" value="Glycosidases"/>
    <property type="match status" value="1"/>
</dbReference>
<keyword evidence="9" id="KW-0472">Membrane</keyword>
<dbReference type="SUPFAM" id="SSF51011">
    <property type="entry name" value="Glycosyl hydrolase domain"/>
    <property type="match status" value="1"/>
</dbReference>
<dbReference type="Pfam" id="PF13364">
    <property type="entry name" value="BetaGal_ABD2"/>
    <property type="match status" value="1"/>
</dbReference>
<dbReference type="InterPro" id="IPR018954">
    <property type="entry name" value="Betagal_dom2"/>
</dbReference>
<proteinExistence type="inferred from homology"/>
<keyword evidence="4" id="KW-0732">Signal</keyword>
<dbReference type="InterPro" id="IPR001944">
    <property type="entry name" value="Glycoside_Hdrlase_35"/>
</dbReference>
<dbReference type="GO" id="GO:0004565">
    <property type="term" value="F:beta-galactosidase activity"/>
    <property type="evidence" value="ECO:0007669"/>
    <property type="project" value="UniProtKB-EC"/>
</dbReference>